<name>A0ABN6XVK9_9MICO</name>
<dbReference type="InterPro" id="IPR036390">
    <property type="entry name" value="WH_DNA-bd_sf"/>
</dbReference>
<dbReference type="InterPro" id="IPR036388">
    <property type="entry name" value="WH-like_DNA-bd_sf"/>
</dbReference>
<dbReference type="Proteomes" id="UP001321486">
    <property type="component" value="Chromosome"/>
</dbReference>
<dbReference type="InterPro" id="IPR000835">
    <property type="entry name" value="HTH_MarR-typ"/>
</dbReference>
<dbReference type="PANTHER" id="PTHR39515">
    <property type="entry name" value="CONSERVED PROTEIN"/>
    <property type="match status" value="1"/>
</dbReference>
<reference evidence="3" key="1">
    <citation type="journal article" date="2019" name="Int. J. Syst. Evol. Microbiol.">
        <title>The Global Catalogue of Microorganisms (GCM) 10K type strain sequencing project: providing services to taxonomists for standard genome sequencing and annotation.</title>
        <authorList>
            <consortium name="The Broad Institute Genomics Platform"/>
            <consortium name="The Broad Institute Genome Sequencing Center for Infectious Disease"/>
            <person name="Wu L."/>
            <person name="Ma J."/>
        </authorList>
    </citation>
    <scope>NUCLEOTIDE SEQUENCE [LARGE SCALE GENOMIC DNA]</scope>
    <source>
        <strain evidence="3">NBRC 108728</strain>
    </source>
</reference>
<feature type="domain" description="HTH marR-type" evidence="1">
    <location>
        <begin position="14"/>
        <end position="149"/>
    </location>
</feature>
<evidence type="ECO:0000313" key="2">
    <source>
        <dbReference type="EMBL" id="BDZ47927.1"/>
    </source>
</evidence>
<evidence type="ECO:0000259" key="1">
    <source>
        <dbReference type="PROSITE" id="PS50995"/>
    </source>
</evidence>
<proteinExistence type="predicted"/>
<accession>A0ABN6XVK9</accession>
<dbReference type="RefSeq" id="WP_286346809.1">
    <property type="nucleotide sequence ID" value="NZ_AP027732.1"/>
</dbReference>
<evidence type="ECO:0000313" key="3">
    <source>
        <dbReference type="Proteomes" id="UP001321486"/>
    </source>
</evidence>
<sequence>MEETRRDSADATEEATLSAQVRATVGRLYRRFRAERPEGALGDKALEVLTFLEKHGPHSLTELSEIGEVAPATMSQSVNRLTSAGYAVRAKDEADRRKVLFRATSAGRDLAAATRLQRDAWLENELSRFSSRDRSVIARACVLLQKVADS</sequence>
<dbReference type="EMBL" id="AP027732">
    <property type="protein sequence ID" value="BDZ47927.1"/>
    <property type="molecule type" value="Genomic_DNA"/>
</dbReference>
<gene>
    <name evidence="2" type="ORF">GCM10025867_01680</name>
</gene>
<dbReference type="Pfam" id="PF12802">
    <property type="entry name" value="MarR_2"/>
    <property type="match status" value="1"/>
</dbReference>
<dbReference type="SUPFAM" id="SSF46785">
    <property type="entry name" value="Winged helix' DNA-binding domain"/>
    <property type="match status" value="1"/>
</dbReference>
<dbReference type="SMART" id="SM00347">
    <property type="entry name" value="HTH_MARR"/>
    <property type="match status" value="1"/>
</dbReference>
<dbReference type="PANTHER" id="PTHR39515:SF2">
    <property type="entry name" value="HTH-TYPE TRANSCRIPTIONAL REGULATOR RV0880"/>
    <property type="match status" value="1"/>
</dbReference>
<dbReference type="InterPro" id="IPR052526">
    <property type="entry name" value="HTH-type_Bedaq_tolerance"/>
</dbReference>
<protein>
    <submittedName>
        <fullName evidence="2">MarR family transcriptional regulator</fullName>
    </submittedName>
</protein>
<keyword evidence="3" id="KW-1185">Reference proteome</keyword>
<dbReference type="Gene3D" id="1.10.10.10">
    <property type="entry name" value="Winged helix-like DNA-binding domain superfamily/Winged helix DNA-binding domain"/>
    <property type="match status" value="1"/>
</dbReference>
<organism evidence="2 3">
    <name type="scientific">Frondihabitans sucicola</name>
    <dbReference type="NCBI Taxonomy" id="1268041"/>
    <lineage>
        <taxon>Bacteria</taxon>
        <taxon>Bacillati</taxon>
        <taxon>Actinomycetota</taxon>
        <taxon>Actinomycetes</taxon>
        <taxon>Micrococcales</taxon>
        <taxon>Microbacteriaceae</taxon>
        <taxon>Frondihabitans</taxon>
    </lineage>
</organism>
<dbReference type="PROSITE" id="PS50995">
    <property type="entry name" value="HTH_MARR_2"/>
    <property type="match status" value="1"/>
</dbReference>